<proteinExistence type="predicted"/>
<feature type="transmembrane region" description="Helical" evidence="1">
    <location>
        <begin position="160"/>
        <end position="179"/>
    </location>
</feature>
<feature type="transmembrane region" description="Helical" evidence="1">
    <location>
        <begin position="314"/>
        <end position="332"/>
    </location>
</feature>
<evidence type="ECO:0000313" key="2">
    <source>
        <dbReference type="EMBL" id="HIU52132.1"/>
    </source>
</evidence>
<dbReference type="Proteomes" id="UP000824093">
    <property type="component" value="Unassembled WGS sequence"/>
</dbReference>
<reference evidence="2" key="1">
    <citation type="submission" date="2020-10" db="EMBL/GenBank/DDBJ databases">
        <authorList>
            <person name="Gilroy R."/>
        </authorList>
    </citation>
    <scope>NUCLEOTIDE SEQUENCE</scope>
    <source>
        <strain evidence="2">CHK195-15760</strain>
    </source>
</reference>
<keyword evidence="1" id="KW-1133">Transmembrane helix</keyword>
<dbReference type="EMBL" id="DVNH01000045">
    <property type="protein sequence ID" value="HIU52132.1"/>
    <property type="molecule type" value="Genomic_DNA"/>
</dbReference>
<protein>
    <submittedName>
        <fullName evidence="2">Uncharacterized protein</fullName>
    </submittedName>
</protein>
<feature type="transmembrane region" description="Helical" evidence="1">
    <location>
        <begin position="265"/>
        <end position="284"/>
    </location>
</feature>
<feature type="transmembrane region" description="Helical" evidence="1">
    <location>
        <begin position="339"/>
        <end position="367"/>
    </location>
</feature>
<keyword evidence="1" id="KW-0812">Transmembrane</keyword>
<comment type="caution">
    <text evidence="2">The sequence shown here is derived from an EMBL/GenBank/DDBJ whole genome shotgun (WGS) entry which is preliminary data.</text>
</comment>
<feature type="transmembrane region" description="Helical" evidence="1">
    <location>
        <begin position="185"/>
        <end position="205"/>
    </location>
</feature>
<dbReference type="AlphaFoldDB" id="A0A9D1SA38"/>
<accession>A0A9D1SA38</accession>
<reference evidence="2" key="2">
    <citation type="journal article" date="2021" name="PeerJ">
        <title>Extensive microbial diversity within the chicken gut microbiome revealed by metagenomics and culture.</title>
        <authorList>
            <person name="Gilroy R."/>
            <person name="Ravi A."/>
            <person name="Getino M."/>
            <person name="Pursley I."/>
            <person name="Horton D.L."/>
            <person name="Alikhan N.F."/>
            <person name="Baker D."/>
            <person name="Gharbi K."/>
            <person name="Hall N."/>
            <person name="Watson M."/>
            <person name="Adriaenssens E.M."/>
            <person name="Foster-Nyarko E."/>
            <person name="Jarju S."/>
            <person name="Secka A."/>
            <person name="Antonio M."/>
            <person name="Oren A."/>
            <person name="Chaudhuri R.R."/>
            <person name="La Ragione R."/>
            <person name="Hildebrand F."/>
            <person name="Pallen M.J."/>
        </authorList>
    </citation>
    <scope>NUCLEOTIDE SEQUENCE</scope>
    <source>
        <strain evidence="2">CHK195-15760</strain>
    </source>
</reference>
<feature type="transmembrane region" description="Helical" evidence="1">
    <location>
        <begin position="136"/>
        <end position="153"/>
    </location>
</feature>
<gene>
    <name evidence="2" type="ORF">IAB70_05925</name>
</gene>
<evidence type="ECO:0000256" key="1">
    <source>
        <dbReference type="SAM" id="Phobius"/>
    </source>
</evidence>
<organism evidence="2 3">
    <name type="scientific">Candidatus Merdicola faecigallinarum</name>
    <dbReference type="NCBI Taxonomy" id="2840862"/>
    <lineage>
        <taxon>Bacteria</taxon>
        <taxon>Bacillati</taxon>
        <taxon>Bacillota</taxon>
        <taxon>Clostridia</taxon>
        <taxon>Candidatus Merdicola</taxon>
    </lineage>
</organism>
<sequence>MDKKTSTKFNVLAILILIILGVSLTPITFQNDTFYTVKIGEHIVNTGEIDGKDPFSWHSDLDYTYPHWLYDVINYYIYQLGGWTGIYITTMILACILAISIYVTNVKLSKNHFISLLLTVGVMYFMKAYITARAQLVTFILFVLTIYLIEKFLEKRKLKYAIPLIIIPIIIANIHLAVWPFYFVLYIPYIAEYIVCAVVDADIILRLKILWNRICIHIGKKSKREQHEEEIIEIKKKIERIKIKREENRANPYKIKIERNKNIKYLVLILLICFFTGLCTPLGTTPYTYLVDTMQGDSTSYINEHLPLVLFEKKDILCIIGAIIAMIMLLNIKVKLRDLFFLGGLIILALMSRRQVSMFLLIGVFVVNRLINIFLDEYRGQEEMKQIAKFMTSCIGSILSVSLILLLGTKLVKPRIEAKDTFIDESTYPVAACDFILENVDLQNMRIYNEYNYGSYMLYRDIPVFIDSRADLYTPEFNPGVDIFTDFINISNISTYYENKFEEYKITHVIVYKNAKLNMFLSRDENYKKLYSDDHFVFYERLSETQKVEESNGEK</sequence>
<name>A0A9D1SA38_9FIRM</name>
<feature type="transmembrane region" description="Helical" evidence="1">
    <location>
        <begin position="76"/>
        <end position="101"/>
    </location>
</feature>
<feature type="transmembrane region" description="Helical" evidence="1">
    <location>
        <begin position="387"/>
        <end position="407"/>
    </location>
</feature>
<keyword evidence="1" id="KW-0472">Membrane</keyword>
<feature type="transmembrane region" description="Helical" evidence="1">
    <location>
        <begin position="9"/>
        <end position="29"/>
    </location>
</feature>
<evidence type="ECO:0000313" key="3">
    <source>
        <dbReference type="Proteomes" id="UP000824093"/>
    </source>
</evidence>
<feature type="transmembrane region" description="Helical" evidence="1">
    <location>
        <begin position="113"/>
        <end position="130"/>
    </location>
</feature>